<dbReference type="Pfam" id="PF10011">
    <property type="entry name" value="DUF2254"/>
    <property type="match status" value="1"/>
</dbReference>
<dbReference type="InterPro" id="IPR018723">
    <property type="entry name" value="DUF2254_membrane"/>
</dbReference>
<dbReference type="RefSeq" id="WP_207600381.1">
    <property type="nucleotide sequence ID" value="NZ_JAFNJU010000010.1"/>
</dbReference>
<protein>
    <submittedName>
        <fullName evidence="2">DUF2254 domain-containing protein</fullName>
    </submittedName>
</protein>
<proteinExistence type="predicted"/>
<accession>A0A939HDA6</accession>
<keyword evidence="1" id="KW-0812">Transmembrane</keyword>
<feature type="transmembrane region" description="Helical" evidence="1">
    <location>
        <begin position="108"/>
        <end position="126"/>
    </location>
</feature>
<evidence type="ECO:0000313" key="2">
    <source>
        <dbReference type="EMBL" id="MBO1265856.1"/>
    </source>
</evidence>
<keyword evidence="1" id="KW-1133">Transmembrane helix</keyword>
<keyword evidence="3" id="KW-1185">Reference proteome</keyword>
<keyword evidence="1" id="KW-0472">Membrane</keyword>
<feature type="transmembrane region" description="Helical" evidence="1">
    <location>
        <begin position="20"/>
        <end position="41"/>
    </location>
</feature>
<evidence type="ECO:0000313" key="3">
    <source>
        <dbReference type="Proteomes" id="UP000664218"/>
    </source>
</evidence>
<feature type="transmembrane region" description="Helical" evidence="1">
    <location>
        <begin position="133"/>
        <end position="156"/>
    </location>
</feature>
<gene>
    <name evidence="2" type="ORF">J3A84_12520</name>
</gene>
<evidence type="ECO:0000256" key="1">
    <source>
        <dbReference type="SAM" id="Phobius"/>
    </source>
</evidence>
<reference evidence="2" key="1">
    <citation type="submission" date="2021-03" db="EMBL/GenBank/DDBJ databases">
        <title>Proteiniclasticum marinus sp. nov., isolated from tidal flat sediment.</title>
        <authorList>
            <person name="Namirimu T."/>
            <person name="Yang J.-A."/>
            <person name="Yang S.-H."/>
            <person name="Kim Y.-J."/>
            <person name="Kwon K.K."/>
        </authorList>
    </citation>
    <scope>NUCLEOTIDE SEQUENCE</scope>
    <source>
        <strain evidence="2">SCR006</strain>
    </source>
</reference>
<dbReference type="EMBL" id="JAFNJU010000010">
    <property type="protein sequence ID" value="MBO1265856.1"/>
    <property type="molecule type" value="Genomic_DNA"/>
</dbReference>
<sequence>MNLKRILYNIRRSIWLYPVLYTLLAIVLASIVIIVDSRIFFDISPYIPRILTTSTDLAKSVLSIIASAFITIMTFTFSTTMVVLTMYTSQYSPRVVENFLTQKSTMKSFGIFVSGFMYSILSLLFIREILSDFKILAGTFGVIYILVGLINFIMYINNVGTYIQASNLIDRLFDKALDDIAIYKEETENYDSIGKEEIENFEAKLAIRSPKSGYIAEIYYRRLFEIATENKVLIIFDKLPGQFVTDADIIAKIYYDRNSDLKGNLSEEIGRSLDIGDRRTEVQDFSFSIQKLVEVAMKALSPGINDPNTAIQCIRDLGLLLRELSELKAGYVVIRDEDNGNRASLYRESYDLDKLLSDTFNQLIHYGKEDIFVVLSIIKAHRHILEKSNEQNREIIRRHTDYLEEILAHQSFAELDRNMIQEELREIDELFRKGRISI</sequence>
<feature type="transmembrane region" description="Helical" evidence="1">
    <location>
        <begin position="61"/>
        <end position="88"/>
    </location>
</feature>
<comment type="caution">
    <text evidence="2">The sequence shown here is derived from an EMBL/GenBank/DDBJ whole genome shotgun (WGS) entry which is preliminary data.</text>
</comment>
<organism evidence="2 3">
    <name type="scientific">Proteiniclasticum aestuarii</name>
    <dbReference type="NCBI Taxonomy" id="2817862"/>
    <lineage>
        <taxon>Bacteria</taxon>
        <taxon>Bacillati</taxon>
        <taxon>Bacillota</taxon>
        <taxon>Clostridia</taxon>
        <taxon>Eubacteriales</taxon>
        <taxon>Clostridiaceae</taxon>
        <taxon>Proteiniclasticum</taxon>
    </lineage>
</organism>
<dbReference type="Proteomes" id="UP000664218">
    <property type="component" value="Unassembled WGS sequence"/>
</dbReference>
<name>A0A939HDA6_9CLOT</name>
<dbReference type="AlphaFoldDB" id="A0A939HDA6"/>